<organism evidence="2 3">
    <name type="scientific">Desulfonispora thiosulfatigenes DSM 11270</name>
    <dbReference type="NCBI Taxonomy" id="656914"/>
    <lineage>
        <taxon>Bacteria</taxon>
        <taxon>Bacillati</taxon>
        <taxon>Bacillota</taxon>
        <taxon>Clostridia</taxon>
        <taxon>Eubacteriales</taxon>
        <taxon>Peptococcaceae</taxon>
        <taxon>Desulfonispora</taxon>
    </lineage>
</organism>
<proteinExistence type="predicted"/>
<dbReference type="SUPFAM" id="SSF50341">
    <property type="entry name" value="CheW-like"/>
    <property type="match status" value="1"/>
</dbReference>
<feature type="domain" description="CheW-like" evidence="1">
    <location>
        <begin position="1"/>
        <end position="84"/>
    </location>
</feature>
<dbReference type="STRING" id="656914.SAMN00017405_2333"/>
<gene>
    <name evidence="2" type="ORF">SAMN00017405_2333</name>
</gene>
<dbReference type="GO" id="GO:0006935">
    <property type="term" value="P:chemotaxis"/>
    <property type="evidence" value="ECO:0007669"/>
    <property type="project" value="InterPro"/>
</dbReference>
<dbReference type="PANTHER" id="PTHR22617">
    <property type="entry name" value="CHEMOTAXIS SENSOR HISTIDINE KINASE-RELATED"/>
    <property type="match status" value="1"/>
</dbReference>
<evidence type="ECO:0000313" key="3">
    <source>
        <dbReference type="Proteomes" id="UP000192731"/>
    </source>
</evidence>
<name>A0A1W1VTL4_DESTI</name>
<dbReference type="Pfam" id="PF01584">
    <property type="entry name" value="CheW"/>
    <property type="match status" value="1"/>
</dbReference>
<evidence type="ECO:0000259" key="1">
    <source>
        <dbReference type="PROSITE" id="PS50851"/>
    </source>
</evidence>
<dbReference type="GO" id="GO:0007165">
    <property type="term" value="P:signal transduction"/>
    <property type="evidence" value="ECO:0007669"/>
    <property type="project" value="InterPro"/>
</dbReference>
<dbReference type="Proteomes" id="UP000192731">
    <property type="component" value="Unassembled WGS sequence"/>
</dbReference>
<accession>A0A1W1VTL4</accession>
<dbReference type="GO" id="GO:0005829">
    <property type="term" value="C:cytosol"/>
    <property type="evidence" value="ECO:0007669"/>
    <property type="project" value="TreeGrafter"/>
</dbReference>
<dbReference type="Gene3D" id="2.30.30.40">
    <property type="entry name" value="SH3 Domains"/>
    <property type="match status" value="1"/>
</dbReference>
<keyword evidence="3" id="KW-1185">Reference proteome</keyword>
<reference evidence="2 3" key="1">
    <citation type="submission" date="2017-04" db="EMBL/GenBank/DDBJ databases">
        <authorList>
            <person name="Afonso C.L."/>
            <person name="Miller P.J."/>
            <person name="Scott M.A."/>
            <person name="Spackman E."/>
            <person name="Goraichik I."/>
            <person name="Dimitrov K.M."/>
            <person name="Suarez D.L."/>
            <person name="Swayne D.E."/>
        </authorList>
    </citation>
    <scope>NUCLEOTIDE SEQUENCE [LARGE SCALE GENOMIC DNA]</scope>
    <source>
        <strain evidence="2 3">DSM 11270</strain>
    </source>
</reference>
<dbReference type="InterPro" id="IPR036061">
    <property type="entry name" value="CheW-like_dom_sf"/>
</dbReference>
<dbReference type="InterPro" id="IPR039315">
    <property type="entry name" value="CheW"/>
</dbReference>
<protein>
    <submittedName>
        <fullName evidence="2">CheW-like domain-containing protein</fullName>
    </submittedName>
</protein>
<dbReference type="EMBL" id="FWWT01000024">
    <property type="protein sequence ID" value="SMB96613.1"/>
    <property type="molecule type" value="Genomic_DNA"/>
</dbReference>
<sequence length="84" mass="9705">MYKRFNLSEEVLKESSRIIILNINDINIGIMVDSVTEVIWLEQESIEDVDTMETEDHNYITGVGKLDNRLLILLNLEKVIGILE</sequence>
<dbReference type="AlphaFoldDB" id="A0A1W1VTL4"/>
<dbReference type="PANTHER" id="PTHR22617:SF23">
    <property type="entry name" value="CHEMOTAXIS PROTEIN CHEW"/>
    <property type="match status" value="1"/>
</dbReference>
<evidence type="ECO:0000313" key="2">
    <source>
        <dbReference type="EMBL" id="SMB96613.1"/>
    </source>
</evidence>
<dbReference type="PROSITE" id="PS50851">
    <property type="entry name" value="CHEW"/>
    <property type="match status" value="1"/>
</dbReference>
<dbReference type="InterPro" id="IPR002545">
    <property type="entry name" value="CheW-lke_dom"/>
</dbReference>
<dbReference type="RefSeq" id="WP_084054445.1">
    <property type="nucleotide sequence ID" value="NZ_FWWT01000024.1"/>
</dbReference>